<evidence type="ECO:0000256" key="3">
    <source>
        <dbReference type="ARBA" id="ARBA00022741"/>
    </source>
</evidence>
<dbReference type="NCBIfam" id="TIGR00379">
    <property type="entry name" value="cobB"/>
    <property type="match status" value="1"/>
</dbReference>
<dbReference type="InterPro" id="IPR029062">
    <property type="entry name" value="Class_I_gatase-like"/>
</dbReference>
<comment type="similarity">
    <text evidence="7">Belongs to the CobB/CbiA family.</text>
</comment>
<feature type="site" description="Increases nucleophilicity of active site Cys" evidence="7">
    <location>
        <position position="431"/>
    </location>
</feature>
<reference evidence="10 11" key="1">
    <citation type="submission" date="2016-11" db="EMBL/GenBank/DDBJ databases">
        <authorList>
            <person name="Jaros S."/>
            <person name="Januszkiewicz K."/>
            <person name="Wedrychowicz H."/>
        </authorList>
    </citation>
    <scope>NUCLEOTIDE SEQUENCE [LARGE SCALE GENOMIC DNA]</scope>
    <source>
        <strain evidence="10 11">HD4</strain>
    </source>
</reference>
<dbReference type="CDD" id="cd05388">
    <property type="entry name" value="CobB_N"/>
    <property type="match status" value="1"/>
</dbReference>
<organism evidence="10 11">
    <name type="scientific">Selenomonas ruminantium</name>
    <dbReference type="NCBI Taxonomy" id="971"/>
    <lineage>
        <taxon>Bacteria</taxon>
        <taxon>Bacillati</taxon>
        <taxon>Bacillota</taxon>
        <taxon>Negativicutes</taxon>
        <taxon>Selenomonadales</taxon>
        <taxon>Selenomonadaceae</taxon>
        <taxon>Selenomonas</taxon>
    </lineage>
</organism>
<dbReference type="GO" id="GO:0009236">
    <property type="term" value="P:cobalamin biosynthetic process"/>
    <property type="evidence" value="ECO:0007669"/>
    <property type="project" value="UniProtKB-UniRule"/>
</dbReference>
<comment type="pathway">
    <text evidence="7">Cofactor biosynthesis; adenosylcobalamin biosynthesis; cob(II)yrinate a,c-diamide from sirohydrochlorin (anaerobic route): step 10/10.</text>
</comment>
<comment type="cofactor">
    <cofactor evidence="1 7">
        <name>Mg(2+)</name>
        <dbReference type="ChEBI" id="CHEBI:18420"/>
    </cofactor>
</comment>
<keyword evidence="2 7" id="KW-0436">Ligase</keyword>
<evidence type="ECO:0000259" key="9">
    <source>
        <dbReference type="Pfam" id="PF07685"/>
    </source>
</evidence>
<comment type="domain">
    <text evidence="7">Comprises of two domains. The C-terminal domain contains the binding site for glutamine and catalyzes the hydrolysis of this substrate to glutamate and ammonia. The N-terminal domain is anticipated to bind ATP and cobyrinate and catalyzes the ultimate synthesis of the diamide product. The ammonia produced via the glutaminase domain is probably translocated to the adjacent domain via a molecular tunnel, where it reacts with an activated intermediate.</text>
</comment>
<dbReference type="EMBL" id="FRBC01000004">
    <property type="protein sequence ID" value="SHK45779.1"/>
    <property type="molecule type" value="Genomic_DNA"/>
</dbReference>
<dbReference type="InterPro" id="IPR027417">
    <property type="entry name" value="P-loop_NTPase"/>
</dbReference>
<evidence type="ECO:0000256" key="6">
    <source>
        <dbReference type="ARBA" id="ARBA00022962"/>
    </source>
</evidence>
<evidence type="ECO:0000256" key="7">
    <source>
        <dbReference type="HAMAP-Rule" id="MF_00027"/>
    </source>
</evidence>
<dbReference type="UniPathway" id="UPA00148">
    <property type="reaction ID" value="UER00231"/>
</dbReference>
<feature type="domain" description="CobQ/CobB/MinD/ParA nucleotide binding" evidence="8">
    <location>
        <begin position="7"/>
        <end position="190"/>
    </location>
</feature>
<evidence type="ECO:0000313" key="11">
    <source>
        <dbReference type="Proteomes" id="UP000184263"/>
    </source>
</evidence>
<keyword evidence="6 7" id="KW-0315">Glutamine amidotransferase</keyword>
<dbReference type="PROSITE" id="PS51274">
    <property type="entry name" value="GATASE_COBBQ"/>
    <property type="match status" value="1"/>
</dbReference>
<sequence length="462" mass="49697">MRNIPRIVIAATQSGAGKTTIVTGILAALRKRGLKVQSFKVGPDYIDPGYHALASGRPAHNLDSWLTPAEILPGILATEAADADIAVIEGVMGLYDGGRNGISSTAEIAKILKAPVLLVLDVKSMGASAAAIAQGFRDYDRSVDVAGVILNRLGSDTHEVMIREAMTGIGMPVYGALRRNDDLRMPERHLGLVPVEENQELEMIDHMEQTVAKQVDLEDLMLLARSARPLTIVPYGKKTNCGNCRIGVARDEAFSFYYPASIKVLEQLGAEIVPFSPLHDEKIPAVDGLFIGGGFPEMFAAQLSANGAMRNGLAQAVKAGMPVLAECGGYMYMMEALQDFQGHVYPMAGVFSGTAMMTEKLQMVGYVEAELLRDSLLGKAGSKVKGHEFHFSKESAPVEEGEAPMMFRKLRNNSQYPAGQQVNNAMGSYLHLHFAGCLAAAGSFVRKCVSYGKMQEGTDGKI</sequence>
<dbReference type="SUPFAM" id="SSF52540">
    <property type="entry name" value="P-loop containing nucleoside triphosphate hydrolases"/>
    <property type="match status" value="1"/>
</dbReference>
<keyword evidence="7" id="KW-0169">Cobalamin biosynthesis</keyword>
<protein>
    <recommendedName>
        <fullName evidence="7">Cobyrinate a,c-diamide synthase</fullName>
        <ecNumber evidence="7">6.3.5.11</ecNumber>
    </recommendedName>
    <alternativeName>
        <fullName evidence="7">Cobyrinic acid a,c-diamide synthetase</fullName>
    </alternativeName>
</protein>
<dbReference type="SUPFAM" id="SSF52317">
    <property type="entry name" value="Class I glutamine amidotransferase-like"/>
    <property type="match status" value="1"/>
</dbReference>
<gene>
    <name evidence="7" type="primary">cbiA</name>
    <name evidence="10" type="ORF">SAMN05216582_104149</name>
</gene>
<evidence type="ECO:0000256" key="1">
    <source>
        <dbReference type="ARBA" id="ARBA00001946"/>
    </source>
</evidence>
<keyword evidence="4 7" id="KW-0067">ATP-binding</keyword>
<dbReference type="PANTHER" id="PTHR43873:SF1">
    <property type="entry name" value="COBYRINATE A,C-DIAMIDE SYNTHASE"/>
    <property type="match status" value="1"/>
</dbReference>
<dbReference type="Gene3D" id="3.40.50.880">
    <property type="match status" value="1"/>
</dbReference>
<dbReference type="Proteomes" id="UP000184263">
    <property type="component" value="Unassembled WGS sequence"/>
</dbReference>
<dbReference type="GO" id="GO:0042242">
    <property type="term" value="F:cobyrinic acid a,c-diamide synthase activity"/>
    <property type="evidence" value="ECO:0007669"/>
    <property type="project" value="UniProtKB-UniRule"/>
</dbReference>
<dbReference type="InterPro" id="IPR004484">
    <property type="entry name" value="CbiA/CobB_synth"/>
</dbReference>
<feature type="active site" description="Nucleophile" evidence="7">
    <location>
        <position position="327"/>
    </location>
</feature>
<keyword evidence="5 7" id="KW-0460">Magnesium</keyword>
<evidence type="ECO:0000256" key="2">
    <source>
        <dbReference type="ARBA" id="ARBA00022598"/>
    </source>
</evidence>
<evidence type="ECO:0000313" key="10">
    <source>
        <dbReference type="EMBL" id="SHK45779.1"/>
    </source>
</evidence>
<name>A0A1M6SMD8_SELRU</name>
<dbReference type="InterPro" id="IPR011698">
    <property type="entry name" value="GATase_3"/>
</dbReference>
<evidence type="ECO:0000259" key="8">
    <source>
        <dbReference type="Pfam" id="PF01656"/>
    </source>
</evidence>
<dbReference type="Gene3D" id="3.40.50.300">
    <property type="entry name" value="P-loop containing nucleotide triphosphate hydrolases"/>
    <property type="match status" value="2"/>
</dbReference>
<feature type="domain" description="CobB/CobQ-like glutamine amidotransferase" evidence="9">
    <location>
        <begin position="245"/>
        <end position="435"/>
    </location>
</feature>
<accession>A0A1M6SMD8</accession>
<dbReference type="NCBIfam" id="NF002204">
    <property type="entry name" value="PRK01077.1"/>
    <property type="match status" value="1"/>
</dbReference>
<dbReference type="Pfam" id="PF07685">
    <property type="entry name" value="GATase_3"/>
    <property type="match status" value="1"/>
</dbReference>
<dbReference type="EC" id="6.3.5.11" evidence="7"/>
<dbReference type="CDD" id="cd03130">
    <property type="entry name" value="GATase1_CobB"/>
    <property type="match status" value="1"/>
</dbReference>
<evidence type="ECO:0000256" key="5">
    <source>
        <dbReference type="ARBA" id="ARBA00022842"/>
    </source>
</evidence>
<comment type="miscellaneous">
    <text evidence="7">The a and c carboxylates of cobyrinate are activated for nucleophilic attack via formation of a phosphorylated intermediate by ATP. CbiA catalyzes first the amidation of the c-carboxylate, and then that of the a-carboxylate.</text>
</comment>
<dbReference type="AlphaFoldDB" id="A0A1M6SMD8"/>
<dbReference type="HAMAP" id="MF_00027">
    <property type="entry name" value="CobB_CbiA"/>
    <property type="match status" value="1"/>
</dbReference>
<dbReference type="OrthoDB" id="9764035at2"/>
<keyword evidence="3 7" id="KW-0547">Nucleotide-binding</keyword>
<dbReference type="Pfam" id="PF01656">
    <property type="entry name" value="CbiA"/>
    <property type="match status" value="1"/>
</dbReference>
<comment type="catalytic activity">
    <reaction evidence="7">
        <text>cob(II)yrinate + 2 L-glutamine + 2 ATP + 2 H2O = cob(II)yrinate a,c diamide + 2 L-glutamate + 2 ADP + 2 phosphate + 2 H(+)</text>
        <dbReference type="Rhea" id="RHEA:26289"/>
        <dbReference type="ChEBI" id="CHEBI:15377"/>
        <dbReference type="ChEBI" id="CHEBI:15378"/>
        <dbReference type="ChEBI" id="CHEBI:29985"/>
        <dbReference type="ChEBI" id="CHEBI:30616"/>
        <dbReference type="ChEBI" id="CHEBI:43474"/>
        <dbReference type="ChEBI" id="CHEBI:58359"/>
        <dbReference type="ChEBI" id="CHEBI:58537"/>
        <dbReference type="ChEBI" id="CHEBI:58894"/>
        <dbReference type="ChEBI" id="CHEBI:456216"/>
        <dbReference type="EC" id="6.3.5.11"/>
    </reaction>
</comment>
<dbReference type="PANTHER" id="PTHR43873">
    <property type="entry name" value="COBYRINATE A,C-DIAMIDE SYNTHASE"/>
    <property type="match status" value="1"/>
</dbReference>
<dbReference type="GO" id="GO:0005524">
    <property type="term" value="F:ATP binding"/>
    <property type="evidence" value="ECO:0007669"/>
    <property type="project" value="UniProtKB-UniRule"/>
</dbReference>
<dbReference type="InterPro" id="IPR002586">
    <property type="entry name" value="CobQ/CobB/MinD/ParA_Nub-bd_dom"/>
</dbReference>
<comment type="function">
    <text evidence="7">Catalyzes the ATP-dependent amidation of the two carboxylate groups at positions a and c of cobyrinate, using either L-glutamine or ammonia as the nitrogen source.</text>
</comment>
<proteinExistence type="inferred from homology"/>
<dbReference type="RefSeq" id="WP_073088432.1">
    <property type="nucleotide sequence ID" value="NZ_FRBC01000004.1"/>
</dbReference>
<evidence type="ECO:0000256" key="4">
    <source>
        <dbReference type="ARBA" id="ARBA00022840"/>
    </source>
</evidence>